<proteinExistence type="predicted"/>
<dbReference type="EMBL" id="BTSY01000004">
    <property type="protein sequence ID" value="GMT24027.1"/>
    <property type="molecule type" value="Genomic_DNA"/>
</dbReference>
<keyword evidence="3" id="KW-1185">Reference proteome</keyword>
<accession>A0AAV5W1M9</accession>
<feature type="non-terminal residue" evidence="2">
    <location>
        <position position="125"/>
    </location>
</feature>
<feature type="non-terminal residue" evidence="2">
    <location>
        <position position="1"/>
    </location>
</feature>
<comment type="caution">
    <text evidence="2">The sequence shown here is derived from an EMBL/GenBank/DDBJ whole genome shotgun (WGS) entry which is preliminary data.</text>
</comment>
<evidence type="ECO:0000313" key="3">
    <source>
        <dbReference type="Proteomes" id="UP001432322"/>
    </source>
</evidence>
<sequence length="125" mass="12532">AAAAAADISKSPSTTKLAPSTTQSVQPSPLSSMTASPIGIPPGLPGTSFPDGLEGLSEEERMKIMAVMACAAVDSPASSPFMPSPQPPPSSIPVSTSAPIPPGLEGLSEEEREKIMAVMACAAID</sequence>
<evidence type="ECO:0000256" key="1">
    <source>
        <dbReference type="SAM" id="MobiDB-lite"/>
    </source>
</evidence>
<organism evidence="2 3">
    <name type="scientific">Pristionchus fissidentatus</name>
    <dbReference type="NCBI Taxonomy" id="1538716"/>
    <lineage>
        <taxon>Eukaryota</taxon>
        <taxon>Metazoa</taxon>
        <taxon>Ecdysozoa</taxon>
        <taxon>Nematoda</taxon>
        <taxon>Chromadorea</taxon>
        <taxon>Rhabditida</taxon>
        <taxon>Rhabditina</taxon>
        <taxon>Diplogasteromorpha</taxon>
        <taxon>Diplogasteroidea</taxon>
        <taxon>Neodiplogasteridae</taxon>
        <taxon>Pristionchus</taxon>
    </lineage>
</organism>
<evidence type="ECO:0000313" key="2">
    <source>
        <dbReference type="EMBL" id="GMT24027.1"/>
    </source>
</evidence>
<reference evidence="2" key="1">
    <citation type="submission" date="2023-10" db="EMBL/GenBank/DDBJ databases">
        <title>Genome assembly of Pristionchus species.</title>
        <authorList>
            <person name="Yoshida K."/>
            <person name="Sommer R.J."/>
        </authorList>
    </citation>
    <scope>NUCLEOTIDE SEQUENCE</scope>
    <source>
        <strain evidence="2">RS5133</strain>
    </source>
</reference>
<dbReference type="Proteomes" id="UP001432322">
    <property type="component" value="Unassembled WGS sequence"/>
</dbReference>
<gene>
    <name evidence="2" type="ORF">PFISCL1PPCAC_15324</name>
</gene>
<dbReference type="AlphaFoldDB" id="A0AAV5W1M9"/>
<feature type="region of interest" description="Disordered" evidence="1">
    <location>
        <begin position="1"/>
        <end position="57"/>
    </location>
</feature>
<feature type="compositionally biased region" description="Polar residues" evidence="1">
    <location>
        <begin position="10"/>
        <end position="35"/>
    </location>
</feature>
<feature type="compositionally biased region" description="Pro residues" evidence="1">
    <location>
        <begin position="82"/>
        <end position="91"/>
    </location>
</feature>
<feature type="region of interest" description="Disordered" evidence="1">
    <location>
        <begin position="75"/>
        <end position="109"/>
    </location>
</feature>
<protein>
    <submittedName>
        <fullName evidence="2">Uncharacterized protein</fullName>
    </submittedName>
</protein>
<name>A0AAV5W1M9_9BILA</name>